<feature type="domain" description="Histidine kinase" evidence="4">
    <location>
        <begin position="276"/>
        <end position="476"/>
    </location>
</feature>
<dbReference type="CDD" id="cd01120">
    <property type="entry name" value="RecA-like_superfamily"/>
    <property type="match status" value="1"/>
</dbReference>
<dbReference type="Pfam" id="PF02518">
    <property type="entry name" value="HATPase_c"/>
    <property type="match status" value="1"/>
</dbReference>
<dbReference type="SUPFAM" id="SSF55874">
    <property type="entry name" value="ATPase domain of HSP90 chaperone/DNA topoisomerase II/histidine kinase"/>
    <property type="match status" value="1"/>
</dbReference>
<dbReference type="PROSITE" id="PS50112">
    <property type="entry name" value="PAS"/>
    <property type="match status" value="1"/>
</dbReference>
<dbReference type="RefSeq" id="WP_267636411.1">
    <property type="nucleotide sequence ID" value="NZ_JAODIY010000004.1"/>
</dbReference>
<dbReference type="InterPro" id="IPR001610">
    <property type="entry name" value="PAC"/>
</dbReference>
<dbReference type="SUPFAM" id="SSF52540">
    <property type="entry name" value="P-loop containing nucleoside triphosphate hydrolases"/>
    <property type="match status" value="1"/>
</dbReference>
<dbReference type="Pfam" id="PF13424">
    <property type="entry name" value="TPR_12"/>
    <property type="match status" value="2"/>
</dbReference>
<dbReference type="SUPFAM" id="SSF48452">
    <property type="entry name" value="TPR-like"/>
    <property type="match status" value="3"/>
</dbReference>
<dbReference type="InterPro" id="IPR000700">
    <property type="entry name" value="PAS-assoc_C"/>
</dbReference>
<accession>A0ABD5X8Z0</accession>
<sequence>MGRGGENRSNGGESAILDIMSHDDLAEGVTTFADVVLTLSEDGVIRECVDTDPSTLEYETEELVNSPVTALFATDAAVTNKADCHTATELKVNILESEQTEFTAPIQTGDGAVELLSFITIPRQSNPGMVCFARSKEELPEHTRAPRLIDSIADPLYVVDTDGQLETVNEAMVAYTGYKREELRGRDIEELLPAGHKAKKLLQTNEFENESSSFSRQVEVTIITKDGDRIQTEAHVSSITGEDSDTAGSVGLLRDIRERNRREQNLDLLKKMFSRVFRHNIRNELSVITSRAEILANNHSKEIQTEATDIIASAERIENHSQKARTIQGIVETTQSTEVNLGEELQRTVERAQEDYPAAEITVAEPPFTVYAHPNIGMAFKELIENAIVHATNQATVDIWFDKKEQARTVYVEDESGGLSEHEMTMLQRGDETELEHTSGVGLWLVRWLTEYSDAELIIHRTGSGTLMGIRFPTDETGRQGRATELGQPLTKAPAHVQDTSVERVHDETVIGRVEPRQQLEEIYATVERTGGQTVLITGEAGIGKTTLVRQFREQLSESGEQVVATGVCDEGDQPPYHAFRQMLDDLNDVEEIVQTLNQPVESPVEDAEDVTAKKQAMFADVADGLRTLATMQPVVLVIEDLQWAGQGTVALFKHLVDEVGSWSYPVMFLSTYRTGNIVANTPALEIAEWTSEAGRGTVIELDPLEREAVQSLLVDILEIQDMTESFVESVYNHTGGTPLFVSEIARHLLETFEPETHADLPEHLHEIGIPETVDQTVTERLERVPDSVQPVLETGAVAGGGFRFDLLQEVTELSTEGLVRAIETLVRRQIWTQKAGTIEFSHGVVRNQAVERIDDGDLPEKHRHVAEAIETVKQANIDSHAGQLGYHYEQAGQYETAVSYYRDAGEYAAGTHAYDEAIQYYEQARALLKQADSTDRTQLKQIYISLANIHHSLSEYDAVLGLTDVVDYTTPSQSDCQLVFRQATAEVSQGQYEQAQKTAKQLQELANDCDSGRYLAESIYLLGRVKFHQGDFTMAREQYKKALQRLPEDKDQSRRPQIVNDLGLSLWRLGELEQAKSHFDTALSIARESDDRMLIAATLNNQGIVATEKSEYDRARSIIEESLAITKEIRDKRGTASRLGNLGRIAFKMGRYQRSEQYYEESLTVSREIGNRFSELLNLNNLGDVYRRQGRYDQAREYYEAAEPIAKELDSTGQKIENLRGRGILKQKRGEHTAAVHSLKTALDCAEEIDNPTDVFEVRIALAKLKLDEGETKAARQQIRTARQLAETLDNQHSIALCDEIRGRIEQTDGNTECAAEKWTDAVELFHETGVNNDALRTIKRLVRLHSEQGNTDAIDSWCDRAETLLATAHEEIKARHTDWVVSCPNRAG</sequence>
<dbReference type="PANTHER" id="PTHR16305:SF28">
    <property type="entry name" value="GUANYLATE CYCLASE DOMAIN-CONTAINING PROTEIN"/>
    <property type="match status" value="1"/>
</dbReference>
<dbReference type="InterPro" id="IPR000014">
    <property type="entry name" value="PAS"/>
</dbReference>
<feature type="repeat" description="TPR" evidence="3">
    <location>
        <begin position="1017"/>
        <end position="1050"/>
    </location>
</feature>
<dbReference type="SMART" id="SM00028">
    <property type="entry name" value="TPR"/>
    <property type="match status" value="9"/>
</dbReference>
<evidence type="ECO:0000259" key="6">
    <source>
        <dbReference type="PROSITE" id="PS50113"/>
    </source>
</evidence>
<evidence type="ECO:0000256" key="2">
    <source>
        <dbReference type="ARBA" id="ARBA00022840"/>
    </source>
</evidence>
<dbReference type="SUPFAM" id="SSF55785">
    <property type="entry name" value="PYP-like sensor domain (PAS domain)"/>
    <property type="match status" value="1"/>
</dbReference>
<evidence type="ECO:0000259" key="5">
    <source>
        <dbReference type="PROSITE" id="PS50112"/>
    </source>
</evidence>
<feature type="repeat" description="TPR" evidence="3">
    <location>
        <begin position="1057"/>
        <end position="1090"/>
    </location>
</feature>
<dbReference type="InterPro" id="IPR035965">
    <property type="entry name" value="PAS-like_dom_sf"/>
</dbReference>
<keyword evidence="2" id="KW-0067">ATP-binding</keyword>
<dbReference type="InterPro" id="IPR041664">
    <property type="entry name" value="AAA_16"/>
</dbReference>
<dbReference type="InterPro" id="IPR013767">
    <property type="entry name" value="PAS_fold"/>
</dbReference>
<evidence type="ECO:0000259" key="4">
    <source>
        <dbReference type="PROSITE" id="PS50109"/>
    </source>
</evidence>
<dbReference type="Gene3D" id="1.25.40.10">
    <property type="entry name" value="Tetratricopeptide repeat domain"/>
    <property type="match status" value="4"/>
</dbReference>
<dbReference type="InterPro" id="IPR011990">
    <property type="entry name" value="TPR-like_helical_dom_sf"/>
</dbReference>
<reference evidence="7 8" key="1">
    <citation type="journal article" date="2014" name="Int. J. Syst. Evol. Microbiol.">
        <title>Complete genome sequence of Corynebacterium casei LMG S-19264T (=DSM 44701T), isolated from a smear-ripened cheese.</title>
        <authorList>
            <consortium name="US DOE Joint Genome Institute (JGI-PGF)"/>
            <person name="Walter F."/>
            <person name="Albersmeier A."/>
            <person name="Kalinowski J."/>
            <person name="Ruckert C."/>
        </authorList>
    </citation>
    <scope>NUCLEOTIDE SEQUENCE [LARGE SCALE GENOMIC DNA]</scope>
    <source>
        <strain evidence="7 8">CGMCC 4.7215</strain>
    </source>
</reference>
<dbReference type="PROSITE" id="PS50005">
    <property type="entry name" value="TPR"/>
    <property type="match status" value="3"/>
</dbReference>
<keyword evidence="3" id="KW-0802">TPR repeat</keyword>
<name>A0ABD5X8Z0_9EURY</name>
<dbReference type="NCBIfam" id="TIGR00229">
    <property type="entry name" value="sensory_box"/>
    <property type="match status" value="1"/>
</dbReference>
<dbReference type="Pfam" id="PF00989">
    <property type="entry name" value="PAS"/>
    <property type="match status" value="1"/>
</dbReference>
<dbReference type="EMBL" id="JBHSZQ010000004">
    <property type="protein sequence ID" value="MFC7125418.1"/>
    <property type="molecule type" value="Genomic_DNA"/>
</dbReference>
<dbReference type="Gene3D" id="3.30.450.20">
    <property type="entry name" value="PAS domain"/>
    <property type="match status" value="1"/>
</dbReference>
<dbReference type="Proteomes" id="UP001596414">
    <property type="component" value="Unassembled WGS sequence"/>
</dbReference>
<evidence type="ECO:0000313" key="7">
    <source>
        <dbReference type="EMBL" id="MFC7125418.1"/>
    </source>
</evidence>
<dbReference type="InterPro" id="IPR036890">
    <property type="entry name" value="HATPase_C_sf"/>
</dbReference>
<dbReference type="GO" id="GO:0005524">
    <property type="term" value="F:ATP binding"/>
    <property type="evidence" value="ECO:0007669"/>
    <property type="project" value="UniProtKB-KW"/>
</dbReference>
<dbReference type="InterPro" id="IPR005467">
    <property type="entry name" value="His_kinase_dom"/>
</dbReference>
<proteinExistence type="predicted"/>
<gene>
    <name evidence="7" type="ORF">ACFQJ7_05110</name>
</gene>
<feature type="domain" description="PAC" evidence="6">
    <location>
        <begin position="216"/>
        <end position="268"/>
    </location>
</feature>
<feature type="domain" description="PAS" evidence="5">
    <location>
        <begin position="141"/>
        <end position="192"/>
    </location>
</feature>
<dbReference type="InterPro" id="IPR027417">
    <property type="entry name" value="P-loop_NTPase"/>
</dbReference>
<organism evidence="7 8">
    <name type="scientific">Halovenus rubra</name>
    <dbReference type="NCBI Taxonomy" id="869890"/>
    <lineage>
        <taxon>Archaea</taxon>
        <taxon>Methanobacteriati</taxon>
        <taxon>Methanobacteriota</taxon>
        <taxon>Stenosarchaea group</taxon>
        <taxon>Halobacteria</taxon>
        <taxon>Halobacteriales</taxon>
        <taxon>Haloarculaceae</taxon>
        <taxon>Halovenus</taxon>
    </lineage>
</organism>
<evidence type="ECO:0000256" key="1">
    <source>
        <dbReference type="ARBA" id="ARBA00022741"/>
    </source>
</evidence>
<comment type="caution">
    <text evidence="7">The sequence shown here is derived from an EMBL/GenBank/DDBJ whole genome shotgun (WGS) entry which is preliminary data.</text>
</comment>
<dbReference type="PROSITE" id="PS50113">
    <property type="entry name" value="PAC"/>
    <property type="match status" value="1"/>
</dbReference>
<dbReference type="Pfam" id="PF13191">
    <property type="entry name" value="AAA_16"/>
    <property type="match status" value="1"/>
</dbReference>
<dbReference type="Gene3D" id="3.40.50.300">
    <property type="entry name" value="P-loop containing nucleotide triphosphate hydrolases"/>
    <property type="match status" value="1"/>
</dbReference>
<dbReference type="Gene3D" id="3.30.565.10">
    <property type="entry name" value="Histidine kinase-like ATPase, C-terminal domain"/>
    <property type="match status" value="1"/>
</dbReference>
<keyword evidence="1" id="KW-0547">Nucleotide-binding</keyword>
<dbReference type="Pfam" id="PF13432">
    <property type="entry name" value="TPR_16"/>
    <property type="match status" value="1"/>
</dbReference>
<evidence type="ECO:0000256" key="3">
    <source>
        <dbReference type="PROSITE-ProRule" id="PRU00339"/>
    </source>
</evidence>
<protein>
    <submittedName>
        <fullName evidence="7">Tetratricopeptide repeat protein</fullName>
    </submittedName>
</protein>
<dbReference type="InterPro" id="IPR003594">
    <property type="entry name" value="HATPase_dom"/>
</dbReference>
<dbReference type="SMART" id="SM00091">
    <property type="entry name" value="PAS"/>
    <property type="match status" value="3"/>
</dbReference>
<dbReference type="SMART" id="SM00086">
    <property type="entry name" value="PAC"/>
    <property type="match status" value="1"/>
</dbReference>
<dbReference type="PROSITE" id="PS50109">
    <property type="entry name" value="HIS_KIN"/>
    <property type="match status" value="1"/>
</dbReference>
<feature type="repeat" description="TPR" evidence="3">
    <location>
        <begin position="1177"/>
        <end position="1210"/>
    </location>
</feature>
<dbReference type="InterPro" id="IPR019734">
    <property type="entry name" value="TPR_rpt"/>
</dbReference>
<dbReference type="CDD" id="cd00130">
    <property type="entry name" value="PAS"/>
    <property type="match status" value="1"/>
</dbReference>
<dbReference type="PANTHER" id="PTHR16305">
    <property type="entry name" value="TESTICULAR SOLUBLE ADENYLYL CYCLASE"/>
    <property type="match status" value="1"/>
</dbReference>
<evidence type="ECO:0000313" key="8">
    <source>
        <dbReference type="Proteomes" id="UP001596414"/>
    </source>
</evidence>